<sequence>MCCGYDVYPIQTHSHNLHLYRYKDYTNQLHHLKQANASCIMQPQLRLLCNTRHLPTKSTSNVVCVLMGVFTHLQCLHFSLLHCVSDVDECSSLGVQVCRSGQCFNTQGSFQCLCFEGYELSLDGKNCIDVNECISDPNTCAPGTCQNLDGSFRCICPSGYELRIDQCLGGFGLGESCARGCGTRDG</sequence>
<dbReference type="Proteomes" id="UP000694388">
    <property type="component" value="Unplaced"/>
</dbReference>
<dbReference type="Ensembl" id="ENSEBUT00000021922.1">
    <property type="protein sequence ID" value="ENSEBUP00000021351.1"/>
    <property type="gene ID" value="ENSEBUG00000013191.1"/>
</dbReference>
<proteinExistence type="predicted"/>
<accession>A0A8C4QVS7</accession>
<evidence type="ECO:0000313" key="11">
    <source>
        <dbReference type="Proteomes" id="UP000694388"/>
    </source>
</evidence>
<dbReference type="CDD" id="cd00054">
    <property type="entry name" value="EGF_CA"/>
    <property type="match status" value="2"/>
</dbReference>
<keyword evidence="2" id="KW-0964">Secreted</keyword>
<reference evidence="10" key="1">
    <citation type="submission" date="2025-08" db="UniProtKB">
        <authorList>
            <consortium name="Ensembl"/>
        </authorList>
    </citation>
    <scope>IDENTIFICATION</scope>
</reference>
<evidence type="ECO:0000256" key="7">
    <source>
        <dbReference type="ARBA" id="ARBA00023180"/>
    </source>
</evidence>
<evidence type="ECO:0000256" key="5">
    <source>
        <dbReference type="ARBA" id="ARBA00022737"/>
    </source>
</evidence>
<evidence type="ECO:0000256" key="1">
    <source>
        <dbReference type="ARBA" id="ARBA00004613"/>
    </source>
</evidence>
<dbReference type="GeneTree" id="ENSGT00950000183158"/>
<dbReference type="FunFam" id="2.10.25.10:FF:000003">
    <property type="entry name" value="fibrillin-1 isoform X1"/>
    <property type="match status" value="2"/>
</dbReference>
<keyword evidence="7" id="KW-0325">Glycoprotein</keyword>
<keyword evidence="4" id="KW-0732">Signal</keyword>
<evidence type="ECO:0000313" key="10">
    <source>
        <dbReference type="Ensembl" id="ENSEBUP00000021351.1"/>
    </source>
</evidence>
<evidence type="ECO:0000256" key="3">
    <source>
        <dbReference type="ARBA" id="ARBA00022536"/>
    </source>
</evidence>
<name>A0A8C4QVS7_EPTBU</name>
<dbReference type="Gene3D" id="2.10.25.10">
    <property type="entry name" value="Laminin"/>
    <property type="match status" value="2"/>
</dbReference>
<comment type="caution">
    <text evidence="8">Lacks conserved residue(s) required for the propagation of feature annotation.</text>
</comment>
<dbReference type="InterPro" id="IPR000742">
    <property type="entry name" value="EGF"/>
</dbReference>
<organism evidence="10 11">
    <name type="scientific">Eptatretus burgeri</name>
    <name type="common">Inshore hagfish</name>
    <dbReference type="NCBI Taxonomy" id="7764"/>
    <lineage>
        <taxon>Eukaryota</taxon>
        <taxon>Metazoa</taxon>
        <taxon>Chordata</taxon>
        <taxon>Craniata</taxon>
        <taxon>Vertebrata</taxon>
        <taxon>Cyclostomata</taxon>
        <taxon>Myxini</taxon>
        <taxon>Myxiniformes</taxon>
        <taxon>Myxinidae</taxon>
        <taxon>Eptatretinae</taxon>
        <taxon>Eptatretus</taxon>
    </lineage>
</organism>
<feature type="domain" description="EGF-like" evidence="9">
    <location>
        <begin position="86"/>
        <end position="128"/>
    </location>
</feature>
<dbReference type="SMART" id="SM00179">
    <property type="entry name" value="EGF_CA"/>
    <property type="match status" value="2"/>
</dbReference>
<dbReference type="PROSITE" id="PS01186">
    <property type="entry name" value="EGF_2"/>
    <property type="match status" value="2"/>
</dbReference>
<comment type="subcellular location">
    <subcellularLocation>
        <location evidence="1">Secreted</location>
    </subcellularLocation>
</comment>
<evidence type="ECO:0000256" key="6">
    <source>
        <dbReference type="ARBA" id="ARBA00023157"/>
    </source>
</evidence>
<evidence type="ECO:0000256" key="8">
    <source>
        <dbReference type="PROSITE-ProRule" id="PRU00076"/>
    </source>
</evidence>
<dbReference type="SMART" id="SM00181">
    <property type="entry name" value="EGF"/>
    <property type="match status" value="2"/>
</dbReference>
<dbReference type="PANTHER" id="PTHR47333">
    <property type="entry name" value="VON WILLEBRAND FACTOR C AND EGF DOMAIN-CONTAINING PROTEIN"/>
    <property type="match status" value="1"/>
</dbReference>
<dbReference type="AlphaFoldDB" id="A0A8C4QVS7"/>
<evidence type="ECO:0000256" key="4">
    <source>
        <dbReference type="ARBA" id="ARBA00022729"/>
    </source>
</evidence>
<evidence type="ECO:0000259" key="9">
    <source>
        <dbReference type="PROSITE" id="PS50026"/>
    </source>
</evidence>
<dbReference type="PROSITE" id="PS01187">
    <property type="entry name" value="EGF_CA"/>
    <property type="match status" value="1"/>
</dbReference>
<keyword evidence="11" id="KW-1185">Reference proteome</keyword>
<feature type="domain" description="EGF-like" evidence="9">
    <location>
        <begin position="129"/>
        <end position="168"/>
    </location>
</feature>
<dbReference type="InterPro" id="IPR052080">
    <property type="entry name" value="vWF_C/EGF_Fibrillin"/>
</dbReference>
<dbReference type="GO" id="GO:0005509">
    <property type="term" value="F:calcium ion binding"/>
    <property type="evidence" value="ECO:0007669"/>
    <property type="project" value="InterPro"/>
</dbReference>
<dbReference type="InterPro" id="IPR000152">
    <property type="entry name" value="EGF-type_Asp/Asn_hydroxyl_site"/>
</dbReference>
<dbReference type="InterPro" id="IPR018097">
    <property type="entry name" value="EGF_Ca-bd_CS"/>
</dbReference>
<dbReference type="GO" id="GO:0005576">
    <property type="term" value="C:extracellular region"/>
    <property type="evidence" value="ECO:0007669"/>
    <property type="project" value="UniProtKB-SubCell"/>
</dbReference>
<keyword evidence="6" id="KW-1015">Disulfide bond</keyword>
<dbReference type="SUPFAM" id="SSF57196">
    <property type="entry name" value="EGF/Laminin"/>
    <property type="match status" value="2"/>
</dbReference>
<dbReference type="PROSITE" id="PS50026">
    <property type="entry name" value="EGF_3"/>
    <property type="match status" value="2"/>
</dbReference>
<dbReference type="InterPro" id="IPR049883">
    <property type="entry name" value="NOTCH1_EGF-like"/>
</dbReference>
<evidence type="ECO:0000256" key="2">
    <source>
        <dbReference type="ARBA" id="ARBA00022525"/>
    </source>
</evidence>
<keyword evidence="5" id="KW-0677">Repeat</keyword>
<dbReference type="Pfam" id="PF07645">
    <property type="entry name" value="EGF_CA"/>
    <property type="match status" value="2"/>
</dbReference>
<dbReference type="InterPro" id="IPR001881">
    <property type="entry name" value="EGF-like_Ca-bd_dom"/>
</dbReference>
<protein>
    <recommendedName>
        <fullName evidence="9">EGF-like domain-containing protein</fullName>
    </recommendedName>
</protein>
<reference evidence="10" key="2">
    <citation type="submission" date="2025-09" db="UniProtKB">
        <authorList>
            <consortium name="Ensembl"/>
        </authorList>
    </citation>
    <scope>IDENTIFICATION</scope>
</reference>
<dbReference type="PROSITE" id="PS00010">
    <property type="entry name" value="ASX_HYDROXYL"/>
    <property type="match status" value="2"/>
</dbReference>
<keyword evidence="3 8" id="KW-0245">EGF-like domain</keyword>
<dbReference type="PANTHER" id="PTHR47333:SF5">
    <property type="entry name" value="FIBRILLIN-3"/>
    <property type="match status" value="1"/>
</dbReference>